<evidence type="ECO:0000313" key="3">
    <source>
        <dbReference type="Proteomes" id="UP000838686"/>
    </source>
</evidence>
<organism evidence="2 3">
    <name type="scientific">Paenibacillus plantiphilus</name>
    <dbReference type="NCBI Taxonomy" id="2905650"/>
    <lineage>
        <taxon>Bacteria</taxon>
        <taxon>Bacillati</taxon>
        <taxon>Bacillota</taxon>
        <taxon>Bacilli</taxon>
        <taxon>Bacillales</taxon>
        <taxon>Paenibacillaceae</taxon>
        <taxon>Paenibacillus</taxon>
    </lineage>
</organism>
<gene>
    <name evidence="2" type="ORF">PAECIP111893_04787</name>
</gene>
<comment type="caution">
    <text evidence="2">The sequence shown here is derived from an EMBL/GenBank/DDBJ whole genome shotgun (WGS) entry which is preliminary data.</text>
</comment>
<reference evidence="2" key="1">
    <citation type="submission" date="2022-01" db="EMBL/GenBank/DDBJ databases">
        <authorList>
            <person name="Criscuolo A."/>
        </authorList>
    </citation>
    <scope>NUCLEOTIDE SEQUENCE</scope>
    <source>
        <strain evidence="2">CIP111893</strain>
    </source>
</reference>
<evidence type="ECO:0000256" key="1">
    <source>
        <dbReference type="SAM" id="MobiDB-lite"/>
    </source>
</evidence>
<accession>A0ABM9CR45</accession>
<dbReference type="Proteomes" id="UP000838686">
    <property type="component" value="Unassembled WGS sequence"/>
</dbReference>
<proteinExistence type="predicted"/>
<dbReference type="EMBL" id="CAKMMF010000037">
    <property type="protein sequence ID" value="CAH1221839.1"/>
    <property type="molecule type" value="Genomic_DNA"/>
</dbReference>
<protein>
    <submittedName>
        <fullName evidence="2">Uncharacterized protein</fullName>
    </submittedName>
</protein>
<feature type="region of interest" description="Disordered" evidence="1">
    <location>
        <begin position="17"/>
        <end position="48"/>
    </location>
</feature>
<sequence>MLGAMQGVGKVGRVGRAMQGREAAEPCADSGRHAESAGMRLTACEGKS</sequence>
<name>A0ABM9CR45_9BACL</name>
<evidence type="ECO:0000313" key="2">
    <source>
        <dbReference type="EMBL" id="CAH1221839.1"/>
    </source>
</evidence>
<keyword evidence="3" id="KW-1185">Reference proteome</keyword>